<name>A0A9P8Y228_9PEZI</name>
<accession>A0A9P8Y228</accession>
<organism evidence="2 3">
    <name type="scientific">Microdochium trichocladiopsis</name>
    <dbReference type="NCBI Taxonomy" id="1682393"/>
    <lineage>
        <taxon>Eukaryota</taxon>
        <taxon>Fungi</taxon>
        <taxon>Dikarya</taxon>
        <taxon>Ascomycota</taxon>
        <taxon>Pezizomycotina</taxon>
        <taxon>Sordariomycetes</taxon>
        <taxon>Xylariomycetidae</taxon>
        <taxon>Xylariales</taxon>
        <taxon>Microdochiaceae</taxon>
        <taxon>Microdochium</taxon>
    </lineage>
</organism>
<reference evidence="2" key="1">
    <citation type="journal article" date="2021" name="Nat. Commun.">
        <title>Genetic determinants of endophytism in the Arabidopsis root mycobiome.</title>
        <authorList>
            <person name="Mesny F."/>
            <person name="Miyauchi S."/>
            <person name="Thiergart T."/>
            <person name="Pickel B."/>
            <person name="Atanasova L."/>
            <person name="Karlsson M."/>
            <person name="Huettel B."/>
            <person name="Barry K.W."/>
            <person name="Haridas S."/>
            <person name="Chen C."/>
            <person name="Bauer D."/>
            <person name="Andreopoulos W."/>
            <person name="Pangilinan J."/>
            <person name="LaButti K."/>
            <person name="Riley R."/>
            <person name="Lipzen A."/>
            <person name="Clum A."/>
            <person name="Drula E."/>
            <person name="Henrissat B."/>
            <person name="Kohler A."/>
            <person name="Grigoriev I.V."/>
            <person name="Martin F.M."/>
            <person name="Hacquard S."/>
        </authorList>
    </citation>
    <scope>NUCLEOTIDE SEQUENCE</scope>
    <source>
        <strain evidence="2">MPI-CAGE-CH-0230</strain>
    </source>
</reference>
<dbReference type="RefSeq" id="XP_046010238.1">
    <property type="nucleotide sequence ID" value="XM_046159003.1"/>
</dbReference>
<dbReference type="OrthoDB" id="5226533at2759"/>
<dbReference type="AlphaFoldDB" id="A0A9P8Y228"/>
<dbReference type="EMBL" id="JAGTJQ010000007">
    <property type="protein sequence ID" value="KAH7027439.1"/>
    <property type="molecule type" value="Genomic_DNA"/>
</dbReference>
<evidence type="ECO:0000313" key="2">
    <source>
        <dbReference type="EMBL" id="KAH7027439.1"/>
    </source>
</evidence>
<proteinExistence type="predicted"/>
<feature type="compositionally biased region" description="Basic and acidic residues" evidence="1">
    <location>
        <begin position="76"/>
        <end position="96"/>
    </location>
</feature>
<protein>
    <submittedName>
        <fullName evidence="2">Uncharacterized protein</fullName>
    </submittedName>
</protein>
<evidence type="ECO:0000313" key="3">
    <source>
        <dbReference type="Proteomes" id="UP000756346"/>
    </source>
</evidence>
<feature type="region of interest" description="Disordered" evidence="1">
    <location>
        <begin position="76"/>
        <end position="112"/>
    </location>
</feature>
<comment type="caution">
    <text evidence="2">The sequence shown here is derived from an EMBL/GenBank/DDBJ whole genome shotgun (WGS) entry which is preliminary data.</text>
</comment>
<gene>
    <name evidence="2" type="ORF">B0I36DRAFT_364642</name>
</gene>
<feature type="compositionally biased region" description="Low complexity" evidence="1">
    <location>
        <begin position="41"/>
        <end position="52"/>
    </location>
</feature>
<sequence length="112" mass="12173">MSAENDHGFRQIEPMPRTFLSLAPAVSNSYPSSQSIKPATSMARRSSSLSSAGSMKILKLGPVHWGEHVDEHKDDFHEGGGCNKARDLADAHDHKPSAAWGAQGCNWPEFSQ</sequence>
<dbReference type="Proteomes" id="UP000756346">
    <property type="component" value="Unassembled WGS sequence"/>
</dbReference>
<feature type="region of interest" description="Disordered" evidence="1">
    <location>
        <begin position="27"/>
        <end position="52"/>
    </location>
</feature>
<evidence type="ECO:0000256" key="1">
    <source>
        <dbReference type="SAM" id="MobiDB-lite"/>
    </source>
</evidence>
<keyword evidence="3" id="KW-1185">Reference proteome</keyword>
<feature type="compositionally biased region" description="Polar residues" evidence="1">
    <location>
        <begin position="27"/>
        <end position="38"/>
    </location>
</feature>
<dbReference type="GeneID" id="70188549"/>